<sequence>MSKLTLVIGPARSGKSEWAETLAMQSHKKVVYVATGTLVPADPEWLLRIQQHQKRRSQDWVTLEVPYELSTTLADAKPNTCLLVDSLGTWVTNFLEQDDISWQDTVQDFLETVQLVAADMIFVAEETGWGVVPAYPIGRKFRDRLGSLVRHLGSICQDVYLVTGGHVLNLSLLGAPLPVKEDEQGVRG</sequence>
<comment type="catalytic activity">
    <reaction evidence="1">
        <text>adenosylcob(III)inamide + ATP = adenosylcob(III)inamide phosphate + ADP + H(+)</text>
        <dbReference type="Rhea" id="RHEA:15769"/>
        <dbReference type="ChEBI" id="CHEBI:2480"/>
        <dbReference type="ChEBI" id="CHEBI:15378"/>
        <dbReference type="ChEBI" id="CHEBI:30616"/>
        <dbReference type="ChEBI" id="CHEBI:58502"/>
        <dbReference type="ChEBI" id="CHEBI:456216"/>
        <dbReference type="EC" id="2.7.1.156"/>
    </reaction>
</comment>
<feature type="binding site" evidence="19">
    <location>
        <position position="85"/>
    </location>
    <ligand>
        <name>GTP</name>
        <dbReference type="ChEBI" id="CHEBI:37565"/>
    </ligand>
</feature>
<evidence type="ECO:0000256" key="8">
    <source>
        <dbReference type="ARBA" id="ARBA00012016"/>
    </source>
</evidence>
<keyword evidence="10" id="KW-0169">Cobalamin biosynthesis</keyword>
<dbReference type="EC" id="2.7.1.156" evidence="8"/>
<evidence type="ECO:0000256" key="7">
    <source>
        <dbReference type="ARBA" id="ARBA00007490"/>
    </source>
</evidence>
<comment type="pathway">
    <text evidence="6">Cofactor biosynthesis; adenosylcobalamin biosynthesis; adenosylcobalamin from cob(II)yrinate a,c-diamide: step 5/7.</text>
</comment>
<dbReference type="Proteomes" id="UP000667802">
    <property type="component" value="Unassembled WGS sequence"/>
</dbReference>
<protein>
    <recommendedName>
        <fullName evidence="16">Adenosylcobinamide kinase</fullName>
        <ecNumber evidence="8">2.7.1.156</ecNumber>
        <ecNumber evidence="9">2.7.7.62</ecNumber>
    </recommendedName>
    <alternativeName>
        <fullName evidence="17">Adenosylcobinamide-phosphate guanylyltransferase</fullName>
    </alternativeName>
</protein>
<name>A0AAP5I1E7_9CYAN</name>
<comment type="catalytic activity">
    <reaction evidence="2">
        <text>adenosylcob(III)inamide phosphate + GTP + H(+) = adenosylcob(III)inamide-GDP + diphosphate</text>
        <dbReference type="Rhea" id="RHEA:22712"/>
        <dbReference type="ChEBI" id="CHEBI:15378"/>
        <dbReference type="ChEBI" id="CHEBI:33019"/>
        <dbReference type="ChEBI" id="CHEBI:37565"/>
        <dbReference type="ChEBI" id="CHEBI:58502"/>
        <dbReference type="ChEBI" id="CHEBI:60487"/>
        <dbReference type="EC" id="2.7.7.62"/>
    </reaction>
</comment>
<dbReference type="Gene3D" id="3.40.50.300">
    <property type="entry name" value="P-loop containing nucleotide triphosphate hydrolases"/>
    <property type="match status" value="1"/>
</dbReference>
<evidence type="ECO:0000256" key="9">
    <source>
        <dbReference type="ARBA" id="ARBA00012523"/>
    </source>
</evidence>
<dbReference type="CDD" id="cd00544">
    <property type="entry name" value="CobU"/>
    <property type="match status" value="1"/>
</dbReference>
<feature type="binding site" evidence="19">
    <location>
        <position position="64"/>
    </location>
    <ligand>
        <name>GTP</name>
        <dbReference type="ChEBI" id="CHEBI:37565"/>
    </ligand>
</feature>
<keyword evidence="13 20" id="KW-0418">Kinase</keyword>
<keyword evidence="12 19" id="KW-0547">Nucleotide-binding</keyword>
<evidence type="ECO:0000256" key="12">
    <source>
        <dbReference type="ARBA" id="ARBA00022741"/>
    </source>
</evidence>
<keyword evidence="20" id="KW-0548">Nucleotidyltransferase</keyword>
<evidence type="ECO:0000256" key="10">
    <source>
        <dbReference type="ARBA" id="ARBA00022573"/>
    </source>
</evidence>
<dbReference type="PIRSF" id="PIRSF006135">
    <property type="entry name" value="CobU"/>
    <property type="match status" value="1"/>
</dbReference>
<proteinExistence type="inferred from homology"/>
<accession>A0AAP5I1E7</accession>
<dbReference type="GO" id="GO:0005525">
    <property type="term" value="F:GTP binding"/>
    <property type="evidence" value="ECO:0007669"/>
    <property type="project" value="UniProtKB-KW"/>
</dbReference>
<keyword evidence="11 20" id="KW-0808">Transferase</keyword>
<dbReference type="RefSeq" id="WP_208339525.1">
    <property type="nucleotide sequence ID" value="NZ_CAWQFN010000550.1"/>
</dbReference>
<evidence type="ECO:0000256" key="14">
    <source>
        <dbReference type="ARBA" id="ARBA00022840"/>
    </source>
</evidence>
<comment type="caution">
    <text evidence="20">The sequence shown here is derived from an EMBL/GenBank/DDBJ whole genome shotgun (WGS) entry which is preliminary data.</text>
</comment>
<evidence type="ECO:0000256" key="18">
    <source>
        <dbReference type="PIRSR" id="PIRSR006135-1"/>
    </source>
</evidence>
<evidence type="ECO:0000256" key="3">
    <source>
        <dbReference type="ARBA" id="ARBA00001522"/>
    </source>
</evidence>
<dbReference type="Pfam" id="PF02283">
    <property type="entry name" value="CobU"/>
    <property type="match status" value="1"/>
</dbReference>
<dbReference type="GO" id="GO:0008820">
    <property type="term" value="F:cobinamide phosphate guanylyltransferase activity"/>
    <property type="evidence" value="ECO:0007669"/>
    <property type="project" value="UniProtKB-EC"/>
</dbReference>
<evidence type="ECO:0000256" key="16">
    <source>
        <dbReference type="ARBA" id="ARBA00029570"/>
    </source>
</evidence>
<organism evidence="20 21">
    <name type="scientific">Aetokthonos hydrillicola Thurmond2011</name>
    <dbReference type="NCBI Taxonomy" id="2712845"/>
    <lineage>
        <taxon>Bacteria</taxon>
        <taxon>Bacillati</taxon>
        <taxon>Cyanobacteriota</taxon>
        <taxon>Cyanophyceae</taxon>
        <taxon>Nostocales</taxon>
        <taxon>Hapalosiphonaceae</taxon>
        <taxon>Aetokthonos</taxon>
    </lineage>
</organism>
<dbReference type="GO" id="GO:0043752">
    <property type="term" value="F:adenosylcobinamide kinase activity"/>
    <property type="evidence" value="ECO:0007669"/>
    <property type="project" value="UniProtKB-EC"/>
</dbReference>
<evidence type="ECO:0000256" key="4">
    <source>
        <dbReference type="ARBA" id="ARBA00003889"/>
    </source>
</evidence>
<dbReference type="SUPFAM" id="SSF52540">
    <property type="entry name" value="P-loop containing nucleoside triphosphate hydrolases"/>
    <property type="match status" value="1"/>
</dbReference>
<comment type="pathway">
    <text evidence="5">Cofactor biosynthesis; adenosylcobalamin biosynthesis; adenosylcobalamin from cob(II)yrinate a,c-diamide: step 6/7.</text>
</comment>
<evidence type="ECO:0000256" key="19">
    <source>
        <dbReference type="PIRSR" id="PIRSR006135-2"/>
    </source>
</evidence>
<evidence type="ECO:0000256" key="6">
    <source>
        <dbReference type="ARBA" id="ARBA00005159"/>
    </source>
</evidence>
<comment type="similarity">
    <text evidence="7">Belongs to the CobU/CobP family.</text>
</comment>
<dbReference type="EMBL" id="JAALHA020000001">
    <property type="protein sequence ID" value="MDR9893377.1"/>
    <property type="molecule type" value="Genomic_DNA"/>
</dbReference>
<evidence type="ECO:0000256" key="1">
    <source>
        <dbReference type="ARBA" id="ARBA00000312"/>
    </source>
</evidence>
<feature type="active site" description="GMP-histidine intermediate" evidence="18">
    <location>
        <position position="52"/>
    </location>
</feature>
<dbReference type="PANTHER" id="PTHR34848:SF1">
    <property type="entry name" value="BIFUNCTIONAL ADENOSYLCOBALAMIN BIOSYNTHESIS PROTEIN COBU"/>
    <property type="match status" value="1"/>
</dbReference>
<comment type="catalytic activity">
    <reaction evidence="3">
        <text>adenosylcob(III)inamide + GTP = adenosylcob(III)inamide phosphate + GDP + H(+)</text>
        <dbReference type="Rhea" id="RHEA:15765"/>
        <dbReference type="ChEBI" id="CHEBI:2480"/>
        <dbReference type="ChEBI" id="CHEBI:15378"/>
        <dbReference type="ChEBI" id="CHEBI:37565"/>
        <dbReference type="ChEBI" id="CHEBI:58189"/>
        <dbReference type="ChEBI" id="CHEBI:58502"/>
        <dbReference type="EC" id="2.7.1.156"/>
    </reaction>
</comment>
<dbReference type="GO" id="GO:0005524">
    <property type="term" value="F:ATP binding"/>
    <property type="evidence" value="ECO:0007669"/>
    <property type="project" value="UniProtKB-KW"/>
</dbReference>
<evidence type="ECO:0000313" key="21">
    <source>
        <dbReference type="Proteomes" id="UP000667802"/>
    </source>
</evidence>
<dbReference type="PANTHER" id="PTHR34848">
    <property type="match status" value="1"/>
</dbReference>
<feature type="binding site" evidence="19">
    <location>
        <begin position="9"/>
        <end position="16"/>
    </location>
    <ligand>
        <name>GTP</name>
        <dbReference type="ChEBI" id="CHEBI:37565"/>
    </ligand>
</feature>
<evidence type="ECO:0000313" key="20">
    <source>
        <dbReference type="EMBL" id="MDR9893377.1"/>
    </source>
</evidence>
<dbReference type="GO" id="GO:0009236">
    <property type="term" value="P:cobalamin biosynthetic process"/>
    <property type="evidence" value="ECO:0007669"/>
    <property type="project" value="UniProtKB-KW"/>
</dbReference>
<evidence type="ECO:0000256" key="13">
    <source>
        <dbReference type="ARBA" id="ARBA00022777"/>
    </source>
</evidence>
<evidence type="ECO:0000256" key="17">
    <source>
        <dbReference type="ARBA" id="ARBA00030571"/>
    </source>
</evidence>
<dbReference type="AlphaFoldDB" id="A0AAP5I1E7"/>
<dbReference type="NCBIfam" id="NF004469">
    <property type="entry name" value="PRK05800.1"/>
    <property type="match status" value="1"/>
</dbReference>
<dbReference type="InterPro" id="IPR003203">
    <property type="entry name" value="CobU/CobP"/>
</dbReference>
<dbReference type="EC" id="2.7.7.62" evidence="9"/>
<dbReference type="InterPro" id="IPR027417">
    <property type="entry name" value="P-loop_NTPase"/>
</dbReference>
<reference evidence="21" key="1">
    <citation type="journal article" date="2021" name="Science">
        <title>Hunting the eagle killer: A cyanobacterial neurotoxin causes vacuolar myelinopathy.</title>
        <authorList>
            <person name="Breinlinger S."/>
            <person name="Phillips T.J."/>
            <person name="Haram B.N."/>
            <person name="Mares J."/>
            <person name="Martinez Yerena J.A."/>
            <person name="Hrouzek P."/>
            <person name="Sobotka R."/>
            <person name="Henderson W.M."/>
            <person name="Schmieder P."/>
            <person name="Williams S.M."/>
            <person name="Lauderdale J.D."/>
            <person name="Wilde H.D."/>
            <person name="Gerrin W."/>
            <person name="Kust A."/>
            <person name="Washington J.W."/>
            <person name="Wagner C."/>
            <person name="Geier B."/>
            <person name="Liebeke M."/>
            <person name="Enke H."/>
            <person name="Niedermeyer T.H.J."/>
            <person name="Wilde S.B."/>
        </authorList>
    </citation>
    <scope>NUCLEOTIDE SEQUENCE [LARGE SCALE GENOMIC DNA]</scope>
    <source>
        <strain evidence="21">Thurmond2011</strain>
    </source>
</reference>
<evidence type="ECO:0000256" key="15">
    <source>
        <dbReference type="ARBA" id="ARBA00023134"/>
    </source>
</evidence>
<feature type="binding site" evidence="19">
    <location>
        <begin position="34"/>
        <end position="36"/>
    </location>
    <ligand>
        <name>GTP</name>
        <dbReference type="ChEBI" id="CHEBI:37565"/>
    </ligand>
</feature>
<evidence type="ECO:0000256" key="11">
    <source>
        <dbReference type="ARBA" id="ARBA00022679"/>
    </source>
</evidence>
<keyword evidence="14" id="KW-0067">ATP-binding</keyword>
<evidence type="ECO:0000256" key="5">
    <source>
        <dbReference type="ARBA" id="ARBA00004692"/>
    </source>
</evidence>
<evidence type="ECO:0000256" key="2">
    <source>
        <dbReference type="ARBA" id="ARBA00000711"/>
    </source>
</evidence>
<keyword evidence="21" id="KW-1185">Reference proteome</keyword>
<comment type="function">
    <text evidence="4">Catalyzes ATP-dependent phosphorylation of adenosylcobinamide and addition of GMP to adenosylcobinamide phosphate.</text>
</comment>
<keyword evidence="15 19" id="KW-0342">GTP-binding</keyword>
<gene>
    <name evidence="20" type="primary">cobU</name>
    <name evidence="20" type="ORF">G7B40_002085</name>
</gene>